<organism evidence="9 10">
    <name type="scientific">Lymnaea stagnalis</name>
    <name type="common">Great pond snail</name>
    <name type="synonym">Helix stagnalis</name>
    <dbReference type="NCBI Taxonomy" id="6523"/>
    <lineage>
        <taxon>Eukaryota</taxon>
        <taxon>Metazoa</taxon>
        <taxon>Spiralia</taxon>
        <taxon>Lophotrochozoa</taxon>
        <taxon>Mollusca</taxon>
        <taxon>Gastropoda</taxon>
        <taxon>Heterobranchia</taxon>
        <taxon>Euthyneura</taxon>
        <taxon>Panpulmonata</taxon>
        <taxon>Hygrophila</taxon>
        <taxon>Lymnaeoidea</taxon>
        <taxon>Lymnaeidae</taxon>
        <taxon>Lymnaea</taxon>
    </lineage>
</organism>
<evidence type="ECO:0000313" key="9">
    <source>
        <dbReference type="EMBL" id="CAL1547826.1"/>
    </source>
</evidence>
<dbReference type="Gene3D" id="3.50.50.60">
    <property type="entry name" value="FAD/NAD(P)-binding domain"/>
    <property type="match status" value="1"/>
</dbReference>
<evidence type="ECO:0000256" key="5">
    <source>
        <dbReference type="ARBA" id="ARBA00022827"/>
    </source>
</evidence>
<dbReference type="InterPro" id="IPR045170">
    <property type="entry name" value="MTOX"/>
</dbReference>
<dbReference type="InterPro" id="IPR036188">
    <property type="entry name" value="FAD/NAD-bd_sf"/>
</dbReference>
<dbReference type="GO" id="GO:0008115">
    <property type="term" value="F:sarcosine oxidase activity"/>
    <property type="evidence" value="ECO:0007669"/>
    <property type="project" value="UniProtKB-EC"/>
</dbReference>
<comment type="catalytic activity">
    <reaction evidence="7">
        <text>sarcosine + O2 + H2O = formaldehyde + glycine + H2O2</text>
        <dbReference type="Rhea" id="RHEA:13313"/>
        <dbReference type="ChEBI" id="CHEBI:15377"/>
        <dbReference type="ChEBI" id="CHEBI:15379"/>
        <dbReference type="ChEBI" id="CHEBI:16240"/>
        <dbReference type="ChEBI" id="CHEBI:16842"/>
        <dbReference type="ChEBI" id="CHEBI:57305"/>
        <dbReference type="ChEBI" id="CHEBI:57433"/>
        <dbReference type="EC" id="1.5.3.1"/>
    </reaction>
</comment>
<dbReference type="PANTHER" id="PTHR10961">
    <property type="entry name" value="PEROXISOMAL SARCOSINE OXIDASE"/>
    <property type="match status" value="1"/>
</dbReference>
<dbReference type="FunFam" id="3.50.50.60:FF:000189">
    <property type="entry name" value="Monomeric sarcosine oxidase"/>
    <property type="match status" value="1"/>
</dbReference>
<dbReference type="Gene3D" id="3.30.9.10">
    <property type="entry name" value="D-Amino Acid Oxidase, subunit A, domain 2"/>
    <property type="match status" value="1"/>
</dbReference>
<evidence type="ECO:0000256" key="7">
    <source>
        <dbReference type="ARBA" id="ARBA00052742"/>
    </source>
</evidence>
<evidence type="ECO:0000256" key="6">
    <source>
        <dbReference type="ARBA" id="ARBA00023002"/>
    </source>
</evidence>
<keyword evidence="4" id="KW-0285">Flavoprotein</keyword>
<keyword evidence="5" id="KW-0274">FAD</keyword>
<name>A0AAV2IND7_LYMST</name>
<accession>A0AAV2IND7</accession>
<dbReference type="GO" id="GO:0005777">
    <property type="term" value="C:peroxisome"/>
    <property type="evidence" value="ECO:0007669"/>
    <property type="project" value="TreeGrafter"/>
</dbReference>
<dbReference type="GO" id="GO:0050031">
    <property type="term" value="F:L-pipecolate oxidase activity"/>
    <property type="evidence" value="ECO:0007669"/>
    <property type="project" value="TreeGrafter"/>
</dbReference>
<gene>
    <name evidence="9" type="ORF">GSLYS_00021143001</name>
</gene>
<evidence type="ECO:0000313" key="10">
    <source>
        <dbReference type="Proteomes" id="UP001497497"/>
    </source>
</evidence>
<comment type="cofactor">
    <cofactor evidence="1">
        <name>FAD</name>
        <dbReference type="ChEBI" id="CHEBI:57692"/>
    </cofactor>
</comment>
<evidence type="ECO:0000256" key="1">
    <source>
        <dbReference type="ARBA" id="ARBA00001974"/>
    </source>
</evidence>
<keyword evidence="10" id="KW-1185">Reference proteome</keyword>
<dbReference type="PANTHER" id="PTHR10961:SF46">
    <property type="entry name" value="PEROXISOMAL SARCOSINE OXIDASE"/>
    <property type="match status" value="1"/>
</dbReference>
<sequence length="388" mass="42745">MAAAKAAYDVIVIGAGIEGSSSAYNLVKKGKKVLLLEQFPLPHSRGSSHGQSRIIRYAYEEDFYVKMMVDAFPLWKELEEESGAEFYIKHGLFEMHQEDSQSLQNIAANLRAFKVQHEMLTPADVKSRFPAITAGDKCGGIWDPNGGVLKADRALAAYQTVFKRLGGTLRDGEPVTLVTPGDVVTVSTRSGQYTASSLVIAAGAWSGRFCSALGLNVPLDPLRTVVLYWKVINDGASDYAPGKFPCFIDSRTVEDCIVYGFPMQEYPGLVKACLHYGAKIDPDERDKVVGDEWIVEKVKNILASTFKNLESTPSIKEYCIYTNTPDNHAYIDKHPKYPNIVIATGFSGHGFKIAPAVGRAVSELVLKQAPTYNMKPFQLDRFSRKASL</sequence>
<evidence type="ECO:0000259" key="8">
    <source>
        <dbReference type="Pfam" id="PF01266"/>
    </source>
</evidence>
<dbReference type="SUPFAM" id="SSF51905">
    <property type="entry name" value="FAD/NAD(P)-binding domain"/>
    <property type="match status" value="1"/>
</dbReference>
<dbReference type="GO" id="GO:0033514">
    <property type="term" value="P:L-lysine catabolic process to acetyl-CoA via L-pipecolate"/>
    <property type="evidence" value="ECO:0007669"/>
    <property type="project" value="TreeGrafter"/>
</dbReference>
<dbReference type="SUPFAM" id="SSF54373">
    <property type="entry name" value="FAD-linked reductases, C-terminal domain"/>
    <property type="match status" value="1"/>
</dbReference>
<comment type="caution">
    <text evidence="9">The sequence shown here is derived from an EMBL/GenBank/DDBJ whole genome shotgun (WGS) entry which is preliminary data.</text>
</comment>
<dbReference type="AlphaFoldDB" id="A0AAV2IND7"/>
<proteinExistence type="inferred from homology"/>
<dbReference type="EC" id="1.5.3.1" evidence="3"/>
<dbReference type="EMBL" id="CAXITT010001077">
    <property type="protein sequence ID" value="CAL1547826.1"/>
    <property type="molecule type" value="Genomic_DNA"/>
</dbReference>
<feature type="domain" description="FAD dependent oxidoreductase" evidence="8">
    <location>
        <begin position="9"/>
        <end position="364"/>
    </location>
</feature>
<keyword evidence="6" id="KW-0560">Oxidoreductase</keyword>
<dbReference type="GO" id="GO:0050660">
    <property type="term" value="F:flavin adenine dinucleotide binding"/>
    <property type="evidence" value="ECO:0007669"/>
    <property type="project" value="InterPro"/>
</dbReference>
<evidence type="ECO:0000256" key="3">
    <source>
        <dbReference type="ARBA" id="ARBA00012769"/>
    </source>
</evidence>
<evidence type="ECO:0000256" key="2">
    <source>
        <dbReference type="ARBA" id="ARBA00010989"/>
    </source>
</evidence>
<evidence type="ECO:0000256" key="4">
    <source>
        <dbReference type="ARBA" id="ARBA00022630"/>
    </source>
</evidence>
<dbReference type="Proteomes" id="UP001497497">
    <property type="component" value="Unassembled WGS sequence"/>
</dbReference>
<protein>
    <recommendedName>
        <fullName evidence="3">sarcosine oxidasee (formaldehyde-forming)</fullName>
        <ecNumber evidence="3">1.5.3.1</ecNumber>
    </recommendedName>
</protein>
<dbReference type="NCBIfam" id="NF008425">
    <property type="entry name" value="PRK11259.1"/>
    <property type="match status" value="1"/>
</dbReference>
<comment type="similarity">
    <text evidence="2">Belongs to the MSOX/MTOX family.</text>
</comment>
<dbReference type="InterPro" id="IPR006076">
    <property type="entry name" value="FAD-dep_OxRdtase"/>
</dbReference>
<dbReference type="Pfam" id="PF01266">
    <property type="entry name" value="DAO"/>
    <property type="match status" value="1"/>
</dbReference>
<reference evidence="9 10" key="1">
    <citation type="submission" date="2024-04" db="EMBL/GenBank/DDBJ databases">
        <authorList>
            <consortium name="Genoscope - CEA"/>
            <person name="William W."/>
        </authorList>
    </citation>
    <scope>NUCLEOTIDE SEQUENCE [LARGE SCALE GENOMIC DNA]</scope>
</reference>